<protein>
    <submittedName>
        <fullName evidence="1">Uncharacterized protein</fullName>
    </submittedName>
</protein>
<name>A0A2K8TAW7_9NOSO</name>
<accession>A0A2K8TAW7</accession>
<geneLocation type="plasmid" evidence="2">
    <name>pnfsy08</name>
</geneLocation>
<sequence length="64" mass="7695">MISAMSTAQAPQYKYCKNMKILIKIWLKLIPDDTLYLLEEECFKEMVNRKLIVWEEDINNIEQN</sequence>
<organism evidence="1 2">
    <name type="scientific">Nostoc flagelliforme CCNUN1</name>
    <dbReference type="NCBI Taxonomy" id="2038116"/>
    <lineage>
        <taxon>Bacteria</taxon>
        <taxon>Bacillati</taxon>
        <taxon>Cyanobacteriota</taxon>
        <taxon>Cyanophyceae</taxon>
        <taxon>Nostocales</taxon>
        <taxon>Nostocaceae</taxon>
        <taxon>Nostoc</taxon>
    </lineage>
</organism>
<gene>
    <name evidence="1" type="ORF">COO91_11085</name>
</gene>
<proteinExistence type="predicted"/>
<dbReference type="AlphaFoldDB" id="A0A2K8TAW7"/>
<dbReference type="EMBL" id="CP024793">
    <property type="protein sequence ID" value="AUB44838.1"/>
    <property type="molecule type" value="Genomic_DNA"/>
</dbReference>
<keyword evidence="1" id="KW-0614">Plasmid</keyword>
<keyword evidence="2" id="KW-1185">Reference proteome</keyword>
<reference evidence="1 2" key="1">
    <citation type="submission" date="2017-11" db="EMBL/GenBank/DDBJ databases">
        <title>Complete genome of a free-living desiccation-tolerant cyanobacterium and its photosynthetic adaptation to extreme terrestrial habitat.</title>
        <authorList>
            <person name="Shang J."/>
        </authorList>
    </citation>
    <scope>NUCLEOTIDE SEQUENCE [LARGE SCALE GENOMIC DNA]</scope>
    <source>
        <strain evidence="1 2">CCNUN1</strain>
        <plasmid evidence="2">pnfsy08</plasmid>
    </source>
</reference>
<evidence type="ECO:0000313" key="2">
    <source>
        <dbReference type="Proteomes" id="UP000232003"/>
    </source>
</evidence>
<evidence type="ECO:0000313" key="1">
    <source>
        <dbReference type="EMBL" id="AUB44838.1"/>
    </source>
</evidence>
<dbReference type="KEGG" id="nfl:COO91_11085"/>
<dbReference type="Proteomes" id="UP000232003">
    <property type="component" value="Plasmid pNFSY08"/>
</dbReference>